<dbReference type="EMBL" id="BGPR01000071">
    <property type="protein sequence ID" value="GBL90426.1"/>
    <property type="molecule type" value="Genomic_DNA"/>
</dbReference>
<name>A0A4Y2BGL5_ARAVE</name>
<dbReference type="OrthoDB" id="6603364at2759"/>
<proteinExistence type="predicted"/>
<accession>A0A4Y2BGL5</accession>
<sequence>MHAIAQHKWTALKEIPRFEALIFGAWNSRPECYSEVKKFAYEVLTIFGNPHPKKTDRQYPKTGGICSDLKSDEMEPKSKLQDQSHQTSPKIRRIVSLLLTIKFKPGYK</sequence>
<gene>
    <name evidence="2" type="ORF">AVEN_178853_1</name>
</gene>
<dbReference type="AlphaFoldDB" id="A0A4Y2BGL5"/>
<evidence type="ECO:0000313" key="2">
    <source>
        <dbReference type="EMBL" id="GBL90426.1"/>
    </source>
</evidence>
<keyword evidence="3" id="KW-1185">Reference proteome</keyword>
<organism evidence="2 3">
    <name type="scientific">Araneus ventricosus</name>
    <name type="common">Orbweaver spider</name>
    <name type="synonym">Epeira ventricosa</name>
    <dbReference type="NCBI Taxonomy" id="182803"/>
    <lineage>
        <taxon>Eukaryota</taxon>
        <taxon>Metazoa</taxon>
        <taxon>Ecdysozoa</taxon>
        <taxon>Arthropoda</taxon>
        <taxon>Chelicerata</taxon>
        <taxon>Arachnida</taxon>
        <taxon>Araneae</taxon>
        <taxon>Araneomorphae</taxon>
        <taxon>Entelegynae</taxon>
        <taxon>Araneoidea</taxon>
        <taxon>Araneidae</taxon>
        <taxon>Araneus</taxon>
    </lineage>
</organism>
<evidence type="ECO:0000313" key="3">
    <source>
        <dbReference type="Proteomes" id="UP000499080"/>
    </source>
</evidence>
<evidence type="ECO:0000256" key="1">
    <source>
        <dbReference type="SAM" id="MobiDB-lite"/>
    </source>
</evidence>
<protein>
    <submittedName>
        <fullName evidence="2">Uncharacterized protein</fullName>
    </submittedName>
</protein>
<reference evidence="2 3" key="1">
    <citation type="journal article" date="2019" name="Sci. Rep.">
        <title>Orb-weaving spider Araneus ventricosus genome elucidates the spidroin gene catalogue.</title>
        <authorList>
            <person name="Kono N."/>
            <person name="Nakamura H."/>
            <person name="Ohtoshi R."/>
            <person name="Moran D.A.P."/>
            <person name="Shinohara A."/>
            <person name="Yoshida Y."/>
            <person name="Fujiwara M."/>
            <person name="Mori M."/>
            <person name="Tomita M."/>
            <person name="Arakawa K."/>
        </authorList>
    </citation>
    <scope>NUCLEOTIDE SEQUENCE [LARGE SCALE GENOMIC DNA]</scope>
</reference>
<feature type="compositionally biased region" description="Basic and acidic residues" evidence="1">
    <location>
        <begin position="69"/>
        <end position="82"/>
    </location>
</feature>
<feature type="region of interest" description="Disordered" evidence="1">
    <location>
        <begin position="52"/>
        <end position="88"/>
    </location>
</feature>
<dbReference type="Proteomes" id="UP000499080">
    <property type="component" value="Unassembled WGS sequence"/>
</dbReference>
<comment type="caution">
    <text evidence="2">The sequence shown here is derived from an EMBL/GenBank/DDBJ whole genome shotgun (WGS) entry which is preliminary data.</text>
</comment>